<protein>
    <recommendedName>
        <fullName evidence="7">TM7S3/TM198-like domain-containing protein</fullName>
    </recommendedName>
</protein>
<feature type="region of interest" description="Disordered" evidence="5">
    <location>
        <begin position="353"/>
        <end position="404"/>
    </location>
</feature>
<feature type="region of interest" description="Disordered" evidence="5">
    <location>
        <begin position="703"/>
        <end position="753"/>
    </location>
</feature>
<accession>A0A9P8IB28</accession>
<evidence type="ECO:0000256" key="6">
    <source>
        <dbReference type="SAM" id="Phobius"/>
    </source>
</evidence>
<evidence type="ECO:0000256" key="3">
    <source>
        <dbReference type="ARBA" id="ARBA00022989"/>
    </source>
</evidence>
<feature type="compositionally biased region" description="Polar residues" evidence="5">
    <location>
        <begin position="472"/>
        <end position="482"/>
    </location>
</feature>
<feature type="transmembrane region" description="Helical" evidence="6">
    <location>
        <begin position="221"/>
        <end position="239"/>
    </location>
</feature>
<dbReference type="GO" id="GO:0016020">
    <property type="term" value="C:membrane"/>
    <property type="evidence" value="ECO:0007669"/>
    <property type="project" value="UniProtKB-SubCell"/>
</dbReference>
<comment type="caution">
    <text evidence="8">The sequence shown here is derived from an EMBL/GenBank/DDBJ whole genome shotgun (WGS) entry which is preliminary data.</text>
</comment>
<feature type="domain" description="TM7S3/TM198-like" evidence="7">
    <location>
        <begin position="116"/>
        <end position="319"/>
    </location>
</feature>
<feature type="compositionally biased region" description="Low complexity" evidence="5">
    <location>
        <begin position="838"/>
        <end position="853"/>
    </location>
</feature>
<dbReference type="Pfam" id="PF13886">
    <property type="entry name" value="TM7S3_TM198"/>
    <property type="match status" value="1"/>
</dbReference>
<gene>
    <name evidence="8" type="ORF">FGG08_001416</name>
</gene>
<dbReference type="AlphaFoldDB" id="A0A9P8IB28"/>
<dbReference type="Proteomes" id="UP000698800">
    <property type="component" value="Unassembled WGS sequence"/>
</dbReference>
<feature type="compositionally biased region" description="Polar residues" evidence="5">
    <location>
        <begin position="885"/>
        <end position="916"/>
    </location>
</feature>
<feature type="compositionally biased region" description="Basic and acidic residues" evidence="5">
    <location>
        <begin position="671"/>
        <end position="684"/>
    </location>
</feature>
<evidence type="ECO:0000259" key="7">
    <source>
        <dbReference type="Pfam" id="PF13886"/>
    </source>
</evidence>
<dbReference type="OrthoDB" id="102260at2759"/>
<evidence type="ECO:0000313" key="9">
    <source>
        <dbReference type="Proteomes" id="UP000698800"/>
    </source>
</evidence>
<feature type="compositionally biased region" description="Low complexity" evidence="5">
    <location>
        <begin position="42"/>
        <end position="70"/>
    </location>
</feature>
<proteinExistence type="predicted"/>
<feature type="compositionally biased region" description="Basic and acidic residues" evidence="5">
    <location>
        <begin position="353"/>
        <end position="382"/>
    </location>
</feature>
<feature type="region of interest" description="Disordered" evidence="5">
    <location>
        <begin position="1"/>
        <end position="102"/>
    </location>
</feature>
<keyword evidence="2 6" id="KW-0812">Transmembrane</keyword>
<feature type="transmembrane region" description="Helical" evidence="6">
    <location>
        <begin position="136"/>
        <end position="157"/>
    </location>
</feature>
<keyword evidence="9" id="KW-1185">Reference proteome</keyword>
<sequence>MAVTSEIHTPQRRQDKVTSSLSSSESQGAKTTTQSGETTNGASPTDSASSSKPSQSDIPTTTTTTTTTTTSHVQTTVSADFGGPTESLNNGTSSTRADPNTLPIHPSITPGLSVAGVILLVSGMVYTLIGIKNKRIHIFLSTAFLIGLAVTVLMVYVMTPPIKSGVQGAYVVAAVLTGLIFGALSIVFTEITEGLGCLLGGFCLSMWFLTLKPGALVTSTGGKAILIAAFSLTAFALSFSHYTRPYGLIGSISFAGATIVVLGIDCFSRAGLKEFWLYIWGLNDNIFPLNTTTYPHTRGIRVEIAAIILVFLVGIVSQLKLWRVIKERRDHKEEERRQGERDLEALDEEVGRRVEEGNNRERAQWEAVYGDKDPSSDGKKTDSAISGMEADSGKGSIGGTETVDTRGLGEEDQIEMIAMEASGPTNPSHSSQQNQQNYKRGAPVTVRVGSDGGQSRRRAEGDAEPLSPKVGQFSTRNSLTSRHSIESPKVGSPIIRHDTLQPSAAPPPPVVPLPFTVLAADSDDGDDDSSVATFADSHRDTMRNTKRSSGVPLLRRLSARNSRAMSCDEQSLIVPHVEDDRASSVAATFDGQTEDGRSSIDGPQIFVSNNEDGDGELHGFGLKLERLSSRSSSGLSPTLPARPNSIAALPTTQDEIANLVIHRPNSMVDLRTSRGTRDDPEKKPAAKGITSYWFTRTSIELKARPRSAGKKNGKGLADEEQMPAGSSQTANDRLSPKFKASKSSKSMSPSVFSGHESLTASLNTQQYPRRVSKVVMSYRTNEWAKHLDAAEKPDLEDLKLADYPEEIQQEEPEEAPRPVNLEELQQTADNAIPPPAPTRTTPRASFAASRPASGHSRSKHNSRVSFTDWQQAQPFQTNSFYQQGITPRTTSSHSLQRAFSPSTSTGNLPQSATTNLPQPPTLAHRGLRSSSTPFLGQAGERTDPGEPFGVPIGATLLDHREGMVRKKFSFGSSPHLPTSPDPAAALPYDSTSTHNYGTGLLDDDMPLRDRREIIQRQAMMRSQEQLPAMTFDSHQPTRPESRAQAGEKREAMLASWRESVRYDLTQTQQPQFAIEARRADMLSDRQQSLFNQRQQVMATSYRDSVQDERMRRSDMLDLHKEVLRKMQANANKHV</sequence>
<feature type="transmembrane region" description="Helical" evidence="6">
    <location>
        <begin position="195"/>
        <end position="215"/>
    </location>
</feature>
<dbReference type="EMBL" id="JAGHQL010000019">
    <property type="protein sequence ID" value="KAH0544390.1"/>
    <property type="molecule type" value="Genomic_DNA"/>
</dbReference>
<reference evidence="8" key="1">
    <citation type="submission" date="2021-03" db="EMBL/GenBank/DDBJ databases">
        <title>Comparative genomics and phylogenomic investigation of the class Geoglossomycetes provide insights into ecological specialization and systematics.</title>
        <authorList>
            <person name="Melie T."/>
            <person name="Pirro S."/>
            <person name="Miller A.N."/>
            <person name="Quandt A."/>
        </authorList>
    </citation>
    <scope>NUCLEOTIDE SEQUENCE</scope>
    <source>
        <strain evidence="8">GBOQ0MN5Z8</strain>
    </source>
</reference>
<feature type="transmembrane region" description="Helical" evidence="6">
    <location>
        <begin position="246"/>
        <end position="264"/>
    </location>
</feature>
<evidence type="ECO:0000256" key="1">
    <source>
        <dbReference type="ARBA" id="ARBA00004141"/>
    </source>
</evidence>
<evidence type="ECO:0000256" key="2">
    <source>
        <dbReference type="ARBA" id="ARBA00022692"/>
    </source>
</evidence>
<feature type="compositionally biased region" description="Polar residues" evidence="5">
    <location>
        <begin position="17"/>
        <end position="41"/>
    </location>
</feature>
<dbReference type="InterPro" id="IPR025256">
    <property type="entry name" value="TM7S3/TM198-like_dom"/>
</dbReference>
<feature type="region of interest" description="Disordered" evidence="5">
    <location>
        <begin position="885"/>
        <end position="953"/>
    </location>
</feature>
<name>A0A9P8IB28_9PEZI</name>
<keyword evidence="3 6" id="KW-1133">Transmembrane helix</keyword>
<feature type="transmembrane region" description="Helical" evidence="6">
    <location>
        <begin position="169"/>
        <end position="188"/>
    </location>
</feature>
<dbReference type="PANTHER" id="PTHR39469:SF1">
    <property type="entry name" value="DUF4203 DOMAIN-CONTAINING PROTEIN"/>
    <property type="match status" value="1"/>
</dbReference>
<feature type="transmembrane region" description="Helical" evidence="6">
    <location>
        <begin position="108"/>
        <end position="129"/>
    </location>
</feature>
<feature type="compositionally biased region" description="Polar residues" evidence="5">
    <location>
        <begin position="86"/>
        <end position="98"/>
    </location>
</feature>
<feature type="compositionally biased region" description="Low complexity" evidence="5">
    <location>
        <begin position="737"/>
        <end position="753"/>
    </location>
</feature>
<feature type="region of interest" description="Disordered" evidence="5">
    <location>
        <begin position="421"/>
        <end position="531"/>
    </location>
</feature>
<dbReference type="PANTHER" id="PTHR39469">
    <property type="entry name" value="CHROMOSOME 1, WHOLE GENOME SHOTGUN SEQUENCE"/>
    <property type="match status" value="1"/>
</dbReference>
<feature type="region of interest" description="Disordered" evidence="5">
    <location>
        <begin position="668"/>
        <end position="689"/>
    </location>
</feature>
<feature type="region of interest" description="Disordered" evidence="5">
    <location>
        <begin position="829"/>
        <end position="864"/>
    </location>
</feature>
<evidence type="ECO:0000256" key="4">
    <source>
        <dbReference type="ARBA" id="ARBA00023136"/>
    </source>
</evidence>
<evidence type="ECO:0000256" key="5">
    <source>
        <dbReference type="SAM" id="MobiDB-lite"/>
    </source>
</evidence>
<comment type="subcellular location">
    <subcellularLocation>
        <location evidence="1">Membrane</location>
        <topology evidence="1">Multi-pass membrane protein</topology>
    </subcellularLocation>
</comment>
<keyword evidence="4 6" id="KW-0472">Membrane</keyword>
<feature type="region of interest" description="Disordered" evidence="5">
    <location>
        <begin position="588"/>
        <end position="612"/>
    </location>
</feature>
<organism evidence="8 9">
    <name type="scientific">Glutinoglossum americanum</name>
    <dbReference type="NCBI Taxonomy" id="1670608"/>
    <lineage>
        <taxon>Eukaryota</taxon>
        <taxon>Fungi</taxon>
        <taxon>Dikarya</taxon>
        <taxon>Ascomycota</taxon>
        <taxon>Pezizomycotina</taxon>
        <taxon>Geoglossomycetes</taxon>
        <taxon>Geoglossales</taxon>
        <taxon>Geoglossaceae</taxon>
        <taxon>Glutinoglossum</taxon>
    </lineage>
</organism>
<feature type="compositionally biased region" description="Basic residues" evidence="5">
    <location>
        <begin position="704"/>
        <end position="713"/>
    </location>
</feature>
<evidence type="ECO:0000313" key="8">
    <source>
        <dbReference type="EMBL" id="KAH0544390.1"/>
    </source>
</evidence>